<protein>
    <recommendedName>
        <fullName evidence="1">CYTH domain-containing protein</fullName>
    </recommendedName>
</protein>
<dbReference type="PROSITE" id="PS51707">
    <property type="entry name" value="CYTH"/>
    <property type="match status" value="1"/>
</dbReference>
<dbReference type="CDD" id="cd07890">
    <property type="entry name" value="CYTH-like_AC_IV-like"/>
    <property type="match status" value="1"/>
</dbReference>
<proteinExistence type="predicted"/>
<evidence type="ECO:0000259" key="1">
    <source>
        <dbReference type="PROSITE" id="PS51707"/>
    </source>
</evidence>
<dbReference type="OrthoDB" id="6159137at2759"/>
<dbReference type="EMBL" id="AZBU02000004">
    <property type="protein sequence ID" value="TKR82072.1"/>
    <property type="molecule type" value="Genomic_DNA"/>
</dbReference>
<organism evidence="2 3">
    <name type="scientific">Steinernema carpocapsae</name>
    <name type="common">Entomopathogenic nematode</name>
    <dbReference type="NCBI Taxonomy" id="34508"/>
    <lineage>
        <taxon>Eukaryota</taxon>
        <taxon>Metazoa</taxon>
        <taxon>Ecdysozoa</taxon>
        <taxon>Nematoda</taxon>
        <taxon>Chromadorea</taxon>
        <taxon>Rhabditida</taxon>
        <taxon>Tylenchina</taxon>
        <taxon>Panagrolaimomorpha</taxon>
        <taxon>Strongyloidoidea</taxon>
        <taxon>Steinernematidae</taxon>
        <taxon>Steinernema</taxon>
    </lineage>
</organism>
<keyword evidence="3" id="KW-1185">Reference proteome</keyword>
<dbReference type="SUPFAM" id="SSF55154">
    <property type="entry name" value="CYTH-like phosphatases"/>
    <property type="match status" value="1"/>
</dbReference>
<evidence type="ECO:0000313" key="2">
    <source>
        <dbReference type="EMBL" id="TKR82072.1"/>
    </source>
</evidence>
<dbReference type="SMART" id="SM01118">
    <property type="entry name" value="CYTH"/>
    <property type="match status" value="1"/>
</dbReference>
<gene>
    <name evidence="2" type="ORF">L596_015848</name>
</gene>
<dbReference type="InterPro" id="IPR023577">
    <property type="entry name" value="CYTH_domain"/>
</dbReference>
<comment type="caution">
    <text evidence="2">The sequence shown here is derived from an EMBL/GenBank/DDBJ whole genome shotgun (WGS) entry which is preliminary data.</text>
</comment>
<dbReference type="AlphaFoldDB" id="A0A4U5NH83"/>
<dbReference type="InterPro" id="IPR033469">
    <property type="entry name" value="CYTH-like_dom_sf"/>
</dbReference>
<reference evidence="2 3" key="2">
    <citation type="journal article" date="2019" name="G3 (Bethesda)">
        <title>Hybrid Assembly of the Genome of the Entomopathogenic Nematode Steinernema carpocapsae Identifies the X-Chromosome.</title>
        <authorList>
            <person name="Serra L."/>
            <person name="Macchietto M."/>
            <person name="Macias-Munoz A."/>
            <person name="McGill C.J."/>
            <person name="Rodriguez I.M."/>
            <person name="Rodriguez B."/>
            <person name="Murad R."/>
            <person name="Mortazavi A."/>
        </authorList>
    </citation>
    <scope>NUCLEOTIDE SEQUENCE [LARGE SCALE GENOMIC DNA]</scope>
    <source>
        <strain evidence="2 3">ALL</strain>
    </source>
</reference>
<dbReference type="PANTHER" id="PTHR21028">
    <property type="entry name" value="SI:CH211-156B7.4"/>
    <property type="match status" value="1"/>
</dbReference>
<feature type="domain" description="CYTH" evidence="1">
    <location>
        <begin position="1"/>
        <end position="153"/>
    </location>
</feature>
<name>A0A4U5NH83_STECR</name>
<evidence type="ECO:0000313" key="3">
    <source>
        <dbReference type="Proteomes" id="UP000298663"/>
    </source>
</evidence>
<dbReference type="InterPro" id="IPR008173">
    <property type="entry name" value="Adenylyl_cyclase_CyaB"/>
</dbReference>
<dbReference type="Gene3D" id="2.40.320.10">
    <property type="entry name" value="Hypothetical Protein Pfu-838710-001"/>
    <property type="match status" value="1"/>
</dbReference>
<dbReference type="PANTHER" id="PTHR21028:SF2">
    <property type="entry name" value="CYTH DOMAIN-CONTAINING PROTEIN"/>
    <property type="match status" value="1"/>
</dbReference>
<accession>A0A4U5NH83</accession>
<dbReference type="STRING" id="34508.A0A4U5NH83"/>
<dbReference type="Pfam" id="PF01928">
    <property type="entry name" value="CYTH"/>
    <property type="match status" value="1"/>
</dbReference>
<dbReference type="GO" id="GO:0016462">
    <property type="term" value="F:pyrophosphatase activity"/>
    <property type="evidence" value="ECO:0007669"/>
    <property type="project" value="UniProtKB-ARBA"/>
</dbReference>
<dbReference type="Proteomes" id="UP000298663">
    <property type="component" value="Unassembled WGS sequence"/>
</dbReference>
<sequence>MEKETEKPVILRQKDTFFKSTNGRLKLRELLDADGKFEKAELIFYDRPNVKGPKLSHFVRTELTDSDGIKAALTAALTVVGQVKKVRTLVMLGQTRIHIDEVEGLGDFMELEVCLRDDQSLEDGDKIAKDIMAQLGIASDSLVSGAYMDALLSA</sequence>
<reference evidence="2 3" key="1">
    <citation type="journal article" date="2015" name="Genome Biol.">
        <title>Comparative genomics of Steinernema reveals deeply conserved gene regulatory networks.</title>
        <authorList>
            <person name="Dillman A.R."/>
            <person name="Macchietto M."/>
            <person name="Porter C.F."/>
            <person name="Rogers A."/>
            <person name="Williams B."/>
            <person name="Antoshechkin I."/>
            <person name="Lee M.M."/>
            <person name="Goodwin Z."/>
            <person name="Lu X."/>
            <person name="Lewis E.E."/>
            <person name="Goodrich-Blair H."/>
            <person name="Stock S.P."/>
            <person name="Adams B.J."/>
            <person name="Sternberg P.W."/>
            <person name="Mortazavi A."/>
        </authorList>
    </citation>
    <scope>NUCLEOTIDE SEQUENCE [LARGE SCALE GENOMIC DNA]</scope>
    <source>
        <strain evidence="2 3">ALL</strain>
    </source>
</reference>